<dbReference type="PANTHER" id="PTHR11365:SF26">
    <property type="entry name" value="5-OXOPROLINASE"/>
    <property type="match status" value="1"/>
</dbReference>
<dbReference type="InterPro" id="IPR008040">
    <property type="entry name" value="Hydant_A_N"/>
</dbReference>
<dbReference type="Proteomes" id="UP000008673">
    <property type="component" value="Unassembled WGS sequence"/>
</dbReference>
<gene>
    <name evidence="6" type="ORF">HPODL_01745</name>
</gene>
<name>W1QBE3_OGAPD</name>
<dbReference type="OrthoDB" id="3643at2759"/>
<evidence type="ECO:0000259" key="5">
    <source>
        <dbReference type="Pfam" id="PF19278"/>
    </source>
</evidence>
<protein>
    <recommendedName>
        <fullName evidence="8">5-oxoprolinase</fullName>
    </recommendedName>
</protein>
<dbReference type="RefSeq" id="XP_013933738.1">
    <property type="nucleotide sequence ID" value="XM_014078263.1"/>
</dbReference>
<dbReference type="STRING" id="871575.W1QBE3"/>
<evidence type="ECO:0000259" key="4">
    <source>
        <dbReference type="Pfam" id="PF05378"/>
    </source>
</evidence>
<evidence type="ECO:0000313" key="6">
    <source>
        <dbReference type="EMBL" id="ESW97653.1"/>
    </source>
</evidence>
<feature type="domain" description="Acetophenone carboxylase-like C-terminal" evidence="5">
    <location>
        <begin position="548"/>
        <end position="716"/>
    </location>
</feature>
<dbReference type="GO" id="GO:0005829">
    <property type="term" value="C:cytosol"/>
    <property type="evidence" value="ECO:0007669"/>
    <property type="project" value="TreeGrafter"/>
</dbReference>
<evidence type="ECO:0000259" key="3">
    <source>
        <dbReference type="Pfam" id="PF02538"/>
    </source>
</evidence>
<feature type="domain" description="Hydantoinase/oxoprolinase N-terminal" evidence="4">
    <location>
        <begin position="7"/>
        <end position="218"/>
    </location>
</feature>
<dbReference type="GeneID" id="25771203"/>
<dbReference type="AlphaFoldDB" id="W1QBE3"/>
<dbReference type="Pfam" id="PF05378">
    <property type="entry name" value="Hydant_A_N"/>
    <property type="match status" value="1"/>
</dbReference>
<dbReference type="eggNOG" id="KOG1939">
    <property type="taxonomic scope" value="Eukaryota"/>
</dbReference>
<dbReference type="GO" id="GO:0006749">
    <property type="term" value="P:glutathione metabolic process"/>
    <property type="evidence" value="ECO:0007669"/>
    <property type="project" value="TreeGrafter"/>
</dbReference>
<feature type="domain" description="Hydantoinase B/oxoprolinase" evidence="3">
    <location>
        <begin position="739"/>
        <end position="1268"/>
    </location>
</feature>
<dbReference type="Pfam" id="PF02538">
    <property type="entry name" value="Hydantoinase_B"/>
    <property type="match status" value="1"/>
</dbReference>
<dbReference type="OMA" id="GTGPQMW"/>
<dbReference type="InterPro" id="IPR002821">
    <property type="entry name" value="Hydantoinase_A"/>
</dbReference>
<keyword evidence="7" id="KW-1185">Reference proteome</keyword>
<dbReference type="KEGG" id="opa:HPODL_01745"/>
<evidence type="ECO:0000259" key="2">
    <source>
        <dbReference type="Pfam" id="PF01968"/>
    </source>
</evidence>
<dbReference type="Pfam" id="PF01968">
    <property type="entry name" value="Hydantoinase_A"/>
    <property type="match status" value="1"/>
</dbReference>
<dbReference type="InterPro" id="IPR049517">
    <property type="entry name" value="ACX-like_C"/>
</dbReference>
<evidence type="ECO:0000256" key="1">
    <source>
        <dbReference type="ARBA" id="ARBA00010403"/>
    </source>
</evidence>
<dbReference type="PANTHER" id="PTHR11365">
    <property type="entry name" value="5-OXOPROLINASE RELATED"/>
    <property type="match status" value="1"/>
</dbReference>
<dbReference type="InterPro" id="IPR003692">
    <property type="entry name" value="Hydantoinase_B"/>
</dbReference>
<sequence>MVKKVQIAIDRGGTFCDVWANIPGQGETVFKILSEDPQNYPDAPAEGIRIVLEKFTGQKIARGEKLDGSLIEYVRMGTTVATNALLERKGEKFVYLTTEGFQDVLEIGTQARPELFNLKVKKPETLYDTVIEAEERITVETSSDDPNEVVIDEADPQVKLTPSGTYVRVLKPLNVPDLEAKLVRAYEQGYRTIAICFAHSYLYDEHELIAAELARKIGFQFVSISSEVSRTVNYLQRGNSTCIDAYLTPHVQNYIRKFVSAFSTVPKVEFMQSDGGLTDAKLFRGINAILSGPAGGVVGVAETCYQNKPLVGFDMGGTSTDVSRIDGSSFDVSFDNNTAGLEISVGQLQIHTVAAGGGSILKWENGLFHVGPESAGSDPGAACYRKGGPLTVTDANLFLGRLVISQFPHIFGPSGDQPLDLEVTTRKFEELTEQIAKDTGKNLTPYEVALGFLQIANVKMANSIREITESRGFVAKNHNLVSFGGAGSQNCSAVARNLGISRVLIHKYSSILSAYGIARARVSRELKAPFVKLYVPAIKRDAEPLVANMKQRIVAELAESQGVAKDQIEFKVTFGMKYKSSNTIFEVDYDSEDIREKFLETHRREFGFVLPDSSPIFTSTVSVKGISVEKKQTKVTIEEQLEKYASVDSWPESFDSTQTVHFEDGPVETKVFKLPHLRPGDKINGPALLIDSTQTILVEKFSVATILDSHVVIDIQKAKDGEFAEIGGVDENTPLSKADPILLTVFGHRFMGIAETMGRTLQRTSVSSSIKERLDFSCAIFGPDGRLVANAPHIPVHLGSMQYAIQYQHELWKGKLKKGDVLVSNHPEAGGTHLPDITVITPVFHQGEIVFYVASRGHHADIGGAGITAMSPNSKELWQEGVSIKSFKLVSEGRFDEDGIVELFNKAGEFPGCSATRKIKDNLSDLRAQVSANQNGILLMEALFEEYGKEFVQFYMRAICFNAEQAVRQFFRKIYRQHGGKPLEAIDYFDDGTPVKCKITIDGEKGEGYFDFSGTGPETYGPMNTPASITHSCVIYVLRCLIDLNIPLNQGCLAPCHIDIPKNTILNPSDFVAICGSTISGQRITDVILKCFGVCAASQGCANSFGWGRGGKDVYTGRVSPGFATGEALGGGVGAMEGYHGASACNVHCTNTKTTDIEIVEARTPVVVTKWCIRRGSGGAGKWRGGDGATREIEARVPLRVSILSERRIYHPYGVAGGEPGSRGENFWFRKQADGGYVVTKMGGKEIIQVQPGDRVQINTPGGGGFGKSP</sequence>
<dbReference type="GO" id="GO:0017168">
    <property type="term" value="F:5-oxoprolinase (ATP-hydrolyzing) activity"/>
    <property type="evidence" value="ECO:0007669"/>
    <property type="project" value="TreeGrafter"/>
</dbReference>
<dbReference type="Pfam" id="PF19278">
    <property type="entry name" value="Hydant_A_C"/>
    <property type="match status" value="1"/>
</dbReference>
<feature type="domain" description="Hydantoinase A/oxoprolinase" evidence="2">
    <location>
        <begin position="237"/>
        <end position="525"/>
    </location>
</feature>
<organism evidence="6 7">
    <name type="scientific">Ogataea parapolymorpha (strain ATCC 26012 / BCRC 20466 / JCM 22074 / NRRL Y-7560 / DL-1)</name>
    <name type="common">Yeast</name>
    <name type="synonym">Hansenula polymorpha</name>
    <dbReference type="NCBI Taxonomy" id="871575"/>
    <lineage>
        <taxon>Eukaryota</taxon>
        <taxon>Fungi</taxon>
        <taxon>Dikarya</taxon>
        <taxon>Ascomycota</taxon>
        <taxon>Saccharomycotina</taxon>
        <taxon>Pichiomycetes</taxon>
        <taxon>Pichiales</taxon>
        <taxon>Pichiaceae</taxon>
        <taxon>Ogataea</taxon>
    </lineage>
</organism>
<dbReference type="HOGENOM" id="CLU_002157_0_1_1"/>
<accession>W1QBE3</accession>
<evidence type="ECO:0000313" key="7">
    <source>
        <dbReference type="Proteomes" id="UP000008673"/>
    </source>
</evidence>
<dbReference type="InterPro" id="IPR045079">
    <property type="entry name" value="Oxoprolinase-like"/>
</dbReference>
<reference evidence="6 7" key="1">
    <citation type="journal article" date="2013" name="BMC Genomics">
        <title>Genome sequence and analysis of methylotrophic yeast Hansenula polymorpha DL1.</title>
        <authorList>
            <person name="Ravin N.V."/>
            <person name="Eldarov M.A."/>
            <person name="Kadnikov V.V."/>
            <person name="Beletsky A.V."/>
            <person name="Schneider J."/>
            <person name="Mardanova E.S."/>
            <person name="Smekalova E.M."/>
            <person name="Zvereva M.I."/>
            <person name="Dontsova O.A."/>
            <person name="Mardanov A.V."/>
            <person name="Skryabin K.G."/>
        </authorList>
    </citation>
    <scope>NUCLEOTIDE SEQUENCE [LARGE SCALE GENOMIC DNA]</scope>
    <source>
        <strain evidence="7">ATCC 26012 / BCRC 20466 / JCM 22074 / NRRL Y-7560 / DL-1</strain>
    </source>
</reference>
<comment type="similarity">
    <text evidence="1">Belongs to the oxoprolinase family.</text>
</comment>
<comment type="caution">
    <text evidence="6">The sequence shown here is derived from an EMBL/GenBank/DDBJ whole genome shotgun (WGS) entry which is preliminary data.</text>
</comment>
<proteinExistence type="inferred from homology"/>
<evidence type="ECO:0008006" key="8">
    <source>
        <dbReference type="Google" id="ProtNLM"/>
    </source>
</evidence>
<dbReference type="EMBL" id="AEOI02000009">
    <property type="protein sequence ID" value="ESW97653.1"/>
    <property type="molecule type" value="Genomic_DNA"/>
</dbReference>